<accession>A0A5J6SJ65</accession>
<protein>
    <submittedName>
        <fullName evidence="1">YwgA family protein</fullName>
    </submittedName>
</protein>
<proteinExistence type="predicted"/>
<gene>
    <name evidence="1" type="ORF">PB01_03135</name>
</gene>
<dbReference type="EMBL" id="CP031223">
    <property type="protein sequence ID" value="QFF97888.1"/>
    <property type="molecule type" value="Genomic_DNA"/>
</dbReference>
<dbReference type="RefSeq" id="WP_151698831.1">
    <property type="nucleotide sequence ID" value="NZ_CP031223.1"/>
</dbReference>
<dbReference type="KEGG" id="psyo:PB01_03135"/>
<sequence>MLEEHAKVVQFIGVADGITGRKKLQKMIYIAKKLQYPYKEKYEFHVYGPYSEELTLRVEELCNMGFLQEERQDKGSYVQYKYQMTDAGEHFTQMAQVEEAGPALLSCITQMKAKSSRFLELVSTLLYFDQMPKEDQIEKLHVVKGKLNFTADEIEEAFSFVMNLMNERAIL</sequence>
<name>A0A5J6SJ65_9BACI</name>
<reference evidence="1 2" key="1">
    <citation type="submission" date="2018-07" db="EMBL/GenBank/DDBJ databases">
        <title>Complete genome sequence of Psychrobacillus sp. PB01, isolated from iceberg, and comparative genome analysis of Psychrobacillus strains.</title>
        <authorList>
            <person name="Lee P.C."/>
        </authorList>
    </citation>
    <scope>NUCLEOTIDE SEQUENCE [LARGE SCALE GENOMIC DNA]</scope>
    <source>
        <strain evidence="1 2">PB01</strain>
    </source>
</reference>
<evidence type="ECO:0000313" key="1">
    <source>
        <dbReference type="EMBL" id="QFF97888.1"/>
    </source>
</evidence>
<evidence type="ECO:0000313" key="2">
    <source>
        <dbReference type="Proteomes" id="UP000325517"/>
    </source>
</evidence>
<organism evidence="1 2">
    <name type="scientific">Psychrobacillus glaciei</name>
    <dbReference type="NCBI Taxonomy" id="2283160"/>
    <lineage>
        <taxon>Bacteria</taxon>
        <taxon>Bacillati</taxon>
        <taxon>Bacillota</taxon>
        <taxon>Bacilli</taxon>
        <taxon>Bacillales</taxon>
        <taxon>Bacillaceae</taxon>
        <taxon>Psychrobacillus</taxon>
    </lineage>
</organism>
<dbReference type="Proteomes" id="UP000325517">
    <property type="component" value="Chromosome"/>
</dbReference>
<dbReference type="AlphaFoldDB" id="A0A5J6SJ65"/>
<dbReference type="OrthoDB" id="5507947at2"/>
<keyword evidence="2" id="KW-1185">Reference proteome</keyword>